<reference evidence="5 6" key="1">
    <citation type="journal article" date="2003" name="Genome Res.">
        <title>Comparative complete genome sequence analysis of the amino acid replacements responsible for the thermostability of Corynebacterium efficiens.</title>
        <authorList>
            <person name="Nishio Y."/>
            <person name="Nakamura Y."/>
            <person name="Kawarabayasi Y."/>
            <person name="Usuda Y."/>
            <person name="Kimura E."/>
            <person name="Sugimoto S."/>
            <person name="Matsui K."/>
            <person name="Yamagishi A."/>
            <person name="Kikuchi H."/>
            <person name="Ikeo K."/>
            <person name="Gojobori T."/>
        </authorList>
    </citation>
    <scope>NUCLEOTIDE SEQUENCE [LARGE SCALE GENOMIC DNA]</scope>
    <source>
        <strain evidence="6">DSM 44549 / YS-314 / AJ 12310 / JCM 11189 / NBRC 100395</strain>
    </source>
</reference>
<dbReference type="InterPro" id="IPR008920">
    <property type="entry name" value="TF_FadR/GntR_C"/>
</dbReference>
<accession>Q8FNC1</accession>
<proteinExistence type="predicted"/>
<keyword evidence="1" id="KW-0805">Transcription regulation</keyword>
<name>Q8FNC1_COREF</name>
<dbReference type="Gene3D" id="1.10.10.10">
    <property type="entry name" value="Winged helix-like DNA-binding domain superfamily/Winged helix DNA-binding domain"/>
    <property type="match status" value="1"/>
</dbReference>
<dbReference type="AlphaFoldDB" id="Q8FNC1"/>
<dbReference type="EMBL" id="BA000035">
    <property type="protein sequence ID" value="BAC19033.1"/>
    <property type="molecule type" value="Genomic_DNA"/>
</dbReference>
<dbReference type="InterPro" id="IPR000524">
    <property type="entry name" value="Tscrpt_reg_HTH_GntR"/>
</dbReference>
<keyword evidence="2" id="KW-0238">DNA-binding</keyword>
<dbReference type="InterPro" id="IPR036390">
    <property type="entry name" value="WH_DNA-bd_sf"/>
</dbReference>
<dbReference type="InterPro" id="IPR036388">
    <property type="entry name" value="WH-like_DNA-bd_sf"/>
</dbReference>
<protein>
    <submittedName>
        <fullName evidence="5">Putative transcription regulator</fullName>
    </submittedName>
</protein>
<dbReference type="Pfam" id="PF07729">
    <property type="entry name" value="FCD"/>
    <property type="match status" value="1"/>
</dbReference>
<dbReference type="Proteomes" id="UP000001409">
    <property type="component" value="Chromosome"/>
</dbReference>
<dbReference type="SUPFAM" id="SSF46785">
    <property type="entry name" value="Winged helix' DNA-binding domain"/>
    <property type="match status" value="1"/>
</dbReference>
<evidence type="ECO:0000256" key="3">
    <source>
        <dbReference type="ARBA" id="ARBA00023163"/>
    </source>
</evidence>
<feature type="domain" description="HTH gntR-type" evidence="4">
    <location>
        <begin position="45"/>
        <end position="112"/>
    </location>
</feature>
<dbReference type="eggNOG" id="COG1802">
    <property type="taxonomic scope" value="Bacteria"/>
</dbReference>
<dbReference type="KEGG" id="cef:CE2223"/>
<evidence type="ECO:0000256" key="1">
    <source>
        <dbReference type="ARBA" id="ARBA00023015"/>
    </source>
</evidence>
<keyword evidence="3" id="KW-0804">Transcription</keyword>
<sequence length="272" mass="30495">MGGLAMEQDRSRREEKETASNMLVGLSGACGILRNMSAGKVFRQRSLTEQVMDYVREATLDKTMVTGEWYSVYQLSEQLGISRSPVRDALLRLEEAGLIRFTRNRGFQIVETRPSDVAEIFALRLGIEPPAAYRAALLRTDEQLHAAYETVDRMTASMEKQDEEEFFVHDRILHEQIMIMGQSQRGAGLVEKLRGHTRTLGASTAGSKRTLADILREHEPILEAISRGSAEIARASMREHLQVTGRLLLEQAVEKAGEGDVDIIWEQHTVGV</sequence>
<dbReference type="PROSITE" id="PS50949">
    <property type="entry name" value="HTH_GNTR"/>
    <property type="match status" value="1"/>
</dbReference>
<evidence type="ECO:0000313" key="6">
    <source>
        <dbReference type="Proteomes" id="UP000001409"/>
    </source>
</evidence>
<organism evidence="5 6">
    <name type="scientific">Corynebacterium efficiens (strain DSM 44549 / YS-314 / AJ 12310 / JCM 11189 / NBRC 100395)</name>
    <dbReference type="NCBI Taxonomy" id="196164"/>
    <lineage>
        <taxon>Bacteria</taxon>
        <taxon>Bacillati</taxon>
        <taxon>Actinomycetota</taxon>
        <taxon>Actinomycetes</taxon>
        <taxon>Mycobacteriales</taxon>
        <taxon>Corynebacteriaceae</taxon>
        <taxon>Corynebacterium</taxon>
    </lineage>
</organism>
<dbReference type="SUPFAM" id="SSF48008">
    <property type="entry name" value="GntR ligand-binding domain-like"/>
    <property type="match status" value="1"/>
</dbReference>
<dbReference type="Pfam" id="PF00392">
    <property type="entry name" value="GntR"/>
    <property type="match status" value="1"/>
</dbReference>
<evidence type="ECO:0000313" key="5">
    <source>
        <dbReference type="EMBL" id="BAC19033.1"/>
    </source>
</evidence>
<dbReference type="Gene3D" id="1.20.120.530">
    <property type="entry name" value="GntR ligand-binding domain-like"/>
    <property type="match status" value="1"/>
</dbReference>
<dbReference type="SMART" id="SM00895">
    <property type="entry name" value="FCD"/>
    <property type="match status" value="1"/>
</dbReference>
<keyword evidence="6" id="KW-1185">Reference proteome</keyword>
<dbReference type="HOGENOM" id="CLU_017584_5_2_11"/>
<evidence type="ECO:0000256" key="2">
    <source>
        <dbReference type="ARBA" id="ARBA00023125"/>
    </source>
</evidence>
<dbReference type="GO" id="GO:0003677">
    <property type="term" value="F:DNA binding"/>
    <property type="evidence" value="ECO:0007669"/>
    <property type="project" value="UniProtKB-KW"/>
</dbReference>
<evidence type="ECO:0000259" key="4">
    <source>
        <dbReference type="PROSITE" id="PS50949"/>
    </source>
</evidence>
<dbReference type="PANTHER" id="PTHR43537">
    <property type="entry name" value="TRANSCRIPTIONAL REGULATOR, GNTR FAMILY"/>
    <property type="match status" value="1"/>
</dbReference>
<dbReference type="PANTHER" id="PTHR43537:SF24">
    <property type="entry name" value="GLUCONATE OPERON TRANSCRIPTIONAL REPRESSOR"/>
    <property type="match status" value="1"/>
</dbReference>
<dbReference type="InterPro" id="IPR011711">
    <property type="entry name" value="GntR_C"/>
</dbReference>
<dbReference type="GO" id="GO:0003700">
    <property type="term" value="F:DNA-binding transcription factor activity"/>
    <property type="evidence" value="ECO:0007669"/>
    <property type="project" value="InterPro"/>
</dbReference>
<dbReference type="STRING" id="196164.gene:10742654"/>